<dbReference type="RefSeq" id="WP_005692262.1">
    <property type="nucleotide sequence ID" value="NZ_CABFNI010000016.1"/>
</dbReference>
<sequence>MKKLMKLRAANDQLLKQIHGLDHNYTETVVQYLRGALSKDPYAVEHAISDLLTTLIDAYQAGHRVSSFFSDDPQTAADNILKELPRASVSYHFAIFWPLIMFLLIESIFLMFISQDRQLTAGNIALAGANVFIMIPISYGRGIFFNKIARKTVLTWLAALVAIFFAPALIDYFSHGLLDLAISRPSLLGFSLVLGAFNLGMALWFRYAALVYLAWTGIWLIAALGLSLPVSQITVIFGIIGIVGAVASSFFRFEPPEV</sequence>
<feature type="transmembrane region" description="Helical" evidence="1">
    <location>
        <begin position="91"/>
        <end position="113"/>
    </location>
</feature>
<organism evidence="2 5">
    <name type="scientific">Lacticaseibacillus rhamnosus</name>
    <name type="common">Lactobacillus rhamnosus</name>
    <dbReference type="NCBI Taxonomy" id="47715"/>
    <lineage>
        <taxon>Bacteria</taxon>
        <taxon>Bacillati</taxon>
        <taxon>Bacillota</taxon>
        <taxon>Bacilli</taxon>
        <taxon>Lactobacillales</taxon>
        <taxon>Lactobacillaceae</taxon>
        <taxon>Lacticaseibacillus</taxon>
    </lineage>
</organism>
<feature type="transmembrane region" description="Helical" evidence="1">
    <location>
        <begin position="207"/>
        <end position="227"/>
    </location>
</feature>
<dbReference type="EMBL" id="JACCKI010000008">
    <property type="protein sequence ID" value="NZA05514.1"/>
    <property type="molecule type" value="Genomic_DNA"/>
</dbReference>
<evidence type="ECO:0008006" key="6">
    <source>
        <dbReference type="Google" id="ProtNLM"/>
    </source>
</evidence>
<keyword evidence="1" id="KW-1133">Transmembrane helix</keyword>
<evidence type="ECO:0000313" key="2">
    <source>
        <dbReference type="EMBL" id="NZA05514.1"/>
    </source>
</evidence>
<evidence type="ECO:0000313" key="3">
    <source>
        <dbReference type="EMBL" id="THC79438.1"/>
    </source>
</evidence>
<feature type="transmembrane region" description="Helical" evidence="1">
    <location>
        <begin position="233"/>
        <end position="253"/>
    </location>
</feature>
<proteinExistence type="predicted"/>
<comment type="caution">
    <text evidence="2">The sequence shown here is derived from an EMBL/GenBank/DDBJ whole genome shotgun (WGS) entry which is preliminary data.</text>
</comment>
<dbReference type="AlphaFoldDB" id="A0A508YWN2"/>
<dbReference type="SUPFAM" id="SSF158560">
    <property type="entry name" value="BH3980-like"/>
    <property type="match status" value="1"/>
</dbReference>
<gene>
    <name evidence="3" type="ORF">E6L36_02860</name>
    <name evidence="2" type="ORF">H0N82_10540</name>
</gene>
<dbReference type="Proteomes" id="UP000552935">
    <property type="component" value="Unassembled WGS sequence"/>
</dbReference>
<dbReference type="Proteomes" id="UP000307517">
    <property type="component" value="Unassembled WGS sequence"/>
</dbReference>
<name>A0A508YWN2_LACRH</name>
<evidence type="ECO:0000313" key="5">
    <source>
        <dbReference type="Proteomes" id="UP000552935"/>
    </source>
</evidence>
<feature type="transmembrane region" description="Helical" evidence="1">
    <location>
        <begin position="152"/>
        <end position="170"/>
    </location>
</feature>
<reference evidence="3 4" key="1">
    <citation type="submission" date="2019-04" db="EMBL/GenBank/DDBJ databases">
        <title>Genome Announcement to Ensure Probiotic Safety of Lactobacillus rhamnosus UBLR-58.</title>
        <authorList>
            <person name="Sulthana A."/>
            <person name="Lakshmi S.G."/>
            <person name="Madempudi R.S."/>
        </authorList>
    </citation>
    <scope>NUCLEOTIDE SEQUENCE [LARGE SCALE GENOMIC DNA]</scope>
    <source>
        <strain evidence="3 4">UBLR-58</strain>
    </source>
</reference>
<evidence type="ECO:0000256" key="1">
    <source>
        <dbReference type="SAM" id="Phobius"/>
    </source>
</evidence>
<accession>A0A508YWN2</accession>
<protein>
    <recommendedName>
        <fullName evidence="6">DUF1129 family protein</fullName>
    </recommendedName>
</protein>
<keyword evidence="1" id="KW-0812">Transmembrane</keyword>
<feature type="transmembrane region" description="Helical" evidence="1">
    <location>
        <begin position="182"/>
        <end position="200"/>
    </location>
</feature>
<keyword evidence="1" id="KW-0472">Membrane</keyword>
<evidence type="ECO:0000313" key="4">
    <source>
        <dbReference type="Proteomes" id="UP000307517"/>
    </source>
</evidence>
<feature type="transmembrane region" description="Helical" evidence="1">
    <location>
        <begin position="119"/>
        <end position="140"/>
    </location>
</feature>
<reference evidence="2 5" key="2">
    <citation type="submission" date="2020-07" db="EMBL/GenBank/DDBJ databases">
        <title>Organ Donor 1.</title>
        <authorList>
            <person name="Marsh A.J."/>
            <person name="Azcarate-Peril M.A."/>
        </authorList>
    </citation>
    <scope>NUCLEOTIDE SEQUENCE [LARGE SCALE GENOMIC DNA]</scope>
    <source>
        <strain evidence="2 5">AMC0712</strain>
    </source>
</reference>
<dbReference type="EMBL" id="SSHM01000001">
    <property type="protein sequence ID" value="THC79438.1"/>
    <property type="molecule type" value="Genomic_DNA"/>
</dbReference>